<organism evidence="4 5">
    <name type="scientific">Agreia pratensis</name>
    <dbReference type="NCBI Taxonomy" id="150121"/>
    <lineage>
        <taxon>Bacteria</taxon>
        <taxon>Bacillati</taxon>
        <taxon>Actinomycetota</taxon>
        <taxon>Actinomycetes</taxon>
        <taxon>Micrococcales</taxon>
        <taxon>Microbacteriaceae</taxon>
        <taxon>Agreia</taxon>
    </lineage>
</organism>
<dbReference type="InterPro" id="IPR029050">
    <property type="entry name" value="Immunoprotect_excell_Ig-like"/>
</dbReference>
<name>A0A1X7JAH9_9MICO</name>
<feature type="transmembrane region" description="Helical" evidence="3">
    <location>
        <begin position="89"/>
        <end position="113"/>
    </location>
</feature>
<feature type="region of interest" description="Disordered" evidence="2">
    <location>
        <begin position="130"/>
        <end position="159"/>
    </location>
</feature>
<keyword evidence="3" id="KW-1133">Transmembrane helix</keyword>
<dbReference type="EMBL" id="FXAY01000002">
    <property type="protein sequence ID" value="SMG24834.1"/>
    <property type="molecule type" value="Genomic_DNA"/>
</dbReference>
<feature type="transmembrane region" description="Helical" evidence="3">
    <location>
        <begin position="39"/>
        <end position="55"/>
    </location>
</feature>
<evidence type="ECO:0000313" key="5">
    <source>
        <dbReference type="Proteomes" id="UP000193244"/>
    </source>
</evidence>
<dbReference type="AlphaFoldDB" id="A0A1X7JAH9"/>
<keyword evidence="5" id="KW-1185">Reference proteome</keyword>
<evidence type="ECO:0000256" key="2">
    <source>
        <dbReference type="SAM" id="MobiDB-lite"/>
    </source>
</evidence>
<evidence type="ECO:0008006" key="6">
    <source>
        <dbReference type="Google" id="ProtNLM"/>
    </source>
</evidence>
<dbReference type="Proteomes" id="UP000193244">
    <property type="component" value="Unassembled WGS sequence"/>
</dbReference>
<keyword evidence="1" id="KW-0732">Signal</keyword>
<feature type="transmembrane region" description="Helical" evidence="3">
    <location>
        <begin position="61"/>
        <end position="82"/>
    </location>
</feature>
<dbReference type="Gene3D" id="2.60.40.1240">
    <property type="match status" value="1"/>
</dbReference>
<sequence>MTYQEPGVGSQQNPPTYAQPQQPENPYLQPGHRPSPGRNILALVAFIASIVGFIFSCIPGALIVGWILLPIAFILAIVSLFLKGTGKGLGIAGLIISVVGTIVAFVVFFAVVATSFNDAFGDKNVTIDEPASSSQAPADEAQAEDAKQEPAGEAGTRESPVAVGSVITGDDWTIVINSFNPDGAAVVAEANQFNEVAPAGSHYGIVNYTVTYTGEDSAYAVEVGVDMVTGSGNVINGYDALVVLNDSIGLGELFTGASATGSAAFVIPDGETALIRVRPGMLADDIFVSP</sequence>
<proteinExistence type="predicted"/>
<accession>A0A1X7JAH9</accession>
<protein>
    <recommendedName>
        <fullName evidence="6">DUF4352 domain-containing protein</fullName>
    </recommendedName>
</protein>
<evidence type="ECO:0000256" key="1">
    <source>
        <dbReference type="ARBA" id="ARBA00022729"/>
    </source>
</evidence>
<keyword evidence="3" id="KW-0812">Transmembrane</keyword>
<evidence type="ECO:0000256" key="3">
    <source>
        <dbReference type="SAM" id="Phobius"/>
    </source>
</evidence>
<reference evidence="5" key="1">
    <citation type="submission" date="2017-04" db="EMBL/GenBank/DDBJ databases">
        <authorList>
            <person name="Varghese N."/>
            <person name="Submissions S."/>
        </authorList>
    </citation>
    <scope>NUCLEOTIDE SEQUENCE [LARGE SCALE GENOMIC DNA]</scope>
    <source>
        <strain evidence="5">VKM Ac-2510</strain>
    </source>
</reference>
<feature type="region of interest" description="Disordered" evidence="2">
    <location>
        <begin position="1"/>
        <end position="31"/>
    </location>
</feature>
<feature type="compositionally biased region" description="Polar residues" evidence="2">
    <location>
        <begin position="1"/>
        <end position="24"/>
    </location>
</feature>
<dbReference type="STRING" id="150121.SAMN06296010_1200"/>
<evidence type="ECO:0000313" key="4">
    <source>
        <dbReference type="EMBL" id="SMG24834.1"/>
    </source>
</evidence>
<gene>
    <name evidence="4" type="ORF">SAMN06296010_1200</name>
</gene>
<keyword evidence="3" id="KW-0472">Membrane</keyword>
<feature type="compositionally biased region" description="Low complexity" evidence="2">
    <location>
        <begin position="130"/>
        <end position="140"/>
    </location>
</feature>